<evidence type="ECO:0000313" key="6">
    <source>
        <dbReference type="Proteomes" id="UP000614216"/>
    </source>
</evidence>
<sequence>MKKLTLQNPAYRYLEESFKEWLDILGYAPTTVYNLPIHIRELLHYLESQGVQNIRSLAPAHLEAHYENLKTRSNQRRGGGLSGAHLNKHQQAIGKFTAYLRQVRQQDLKVHHLHHETTSPTMTSLSQAEISQLYEATYQNKPHPK</sequence>
<evidence type="ECO:0000256" key="1">
    <source>
        <dbReference type="ARBA" id="ARBA00022908"/>
    </source>
</evidence>
<evidence type="ECO:0000256" key="3">
    <source>
        <dbReference type="PROSITE-ProRule" id="PRU01248"/>
    </source>
</evidence>
<evidence type="ECO:0000313" key="5">
    <source>
        <dbReference type="EMBL" id="MBL6447639.1"/>
    </source>
</evidence>
<evidence type="ECO:0000256" key="2">
    <source>
        <dbReference type="ARBA" id="ARBA00023125"/>
    </source>
</evidence>
<proteinExistence type="predicted"/>
<gene>
    <name evidence="5" type="ORF">JMN32_15075</name>
</gene>
<dbReference type="AlphaFoldDB" id="A0A937FX09"/>
<dbReference type="PROSITE" id="PS51900">
    <property type="entry name" value="CB"/>
    <property type="match status" value="1"/>
</dbReference>
<keyword evidence="1" id="KW-0229">DNA integration</keyword>
<evidence type="ECO:0000259" key="4">
    <source>
        <dbReference type="PROSITE" id="PS51900"/>
    </source>
</evidence>
<keyword evidence="6" id="KW-1185">Reference proteome</keyword>
<dbReference type="GO" id="GO:0003677">
    <property type="term" value="F:DNA binding"/>
    <property type="evidence" value="ECO:0007669"/>
    <property type="project" value="UniProtKB-UniRule"/>
</dbReference>
<keyword evidence="2 3" id="KW-0238">DNA-binding</keyword>
<feature type="domain" description="Core-binding (CB)" evidence="4">
    <location>
        <begin position="12"/>
        <end position="101"/>
    </location>
</feature>
<dbReference type="RefSeq" id="WP_202857178.1">
    <property type="nucleotide sequence ID" value="NZ_JAEUGD010000049.1"/>
</dbReference>
<dbReference type="InterPro" id="IPR010998">
    <property type="entry name" value="Integrase_recombinase_N"/>
</dbReference>
<reference evidence="5" key="1">
    <citation type="submission" date="2021-01" db="EMBL/GenBank/DDBJ databases">
        <title>Fulvivirga kasyanovii gen. nov., sp nov., a novel member of the phylum Bacteroidetes isolated from seawater in a mussel farm.</title>
        <authorList>
            <person name="Zhao L.-H."/>
            <person name="Wang Z.-J."/>
        </authorList>
    </citation>
    <scope>NUCLEOTIDE SEQUENCE</scope>
    <source>
        <strain evidence="5">29W222</strain>
    </source>
</reference>
<organism evidence="5 6">
    <name type="scientific">Fulvivirga marina</name>
    <dbReference type="NCBI Taxonomy" id="2494733"/>
    <lineage>
        <taxon>Bacteria</taxon>
        <taxon>Pseudomonadati</taxon>
        <taxon>Bacteroidota</taxon>
        <taxon>Cytophagia</taxon>
        <taxon>Cytophagales</taxon>
        <taxon>Fulvivirgaceae</taxon>
        <taxon>Fulvivirga</taxon>
    </lineage>
</organism>
<dbReference type="EMBL" id="JAEUGD010000049">
    <property type="protein sequence ID" value="MBL6447639.1"/>
    <property type="molecule type" value="Genomic_DNA"/>
</dbReference>
<feature type="non-terminal residue" evidence="5">
    <location>
        <position position="145"/>
    </location>
</feature>
<dbReference type="Proteomes" id="UP000614216">
    <property type="component" value="Unassembled WGS sequence"/>
</dbReference>
<dbReference type="InterPro" id="IPR044068">
    <property type="entry name" value="CB"/>
</dbReference>
<dbReference type="GO" id="GO:0015074">
    <property type="term" value="P:DNA integration"/>
    <property type="evidence" value="ECO:0007669"/>
    <property type="project" value="UniProtKB-KW"/>
</dbReference>
<comment type="caution">
    <text evidence="5">The sequence shown here is derived from an EMBL/GenBank/DDBJ whole genome shotgun (WGS) entry which is preliminary data.</text>
</comment>
<accession>A0A937FX09</accession>
<dbReference type="Gene3D" id="1.10.150.130">
    <property type="match status" value="1"/>
</dbReference>
<protein>
    <recommendedName>
        <fullName evidence="4">Core-binding (CB) domain-containing protein</fullName>
    </recommendedName>
</protein>
<name>A0A937FX09_9BACT</name>